<protein>
    <submittedName>
        <fullName evidence="1">Uncharacterized protein</fullName>
    </submittedName>
</protein>
<organism evidence="1 2">
    <name type="scientific">Fictibacillus macauensis ZFHKF-1</name>
    <dbReference type="NCBI Taxonomy" id="1196324"/>
    <lineage>
        <taxon>Bacteria</taxon>
        <taxon>Bacillati</taxon>
        <taxon>Bacillota</taxon>
        <taxon>Bacilli</taxon>
        <taxon>Bacillales</taxon>
        <taxon>Fictibacillaceae</taxon>
        <taxon>Fictibacillus</taxon>
    </lineage>
</organism>
<dbReference type="AlphaFoldDB" id="I8UGM3"/>
<proteinExistence type="predicted"/>
<evidence type="ECO:0000313" key="1">
    <source>
        <dbReference type="EMBL" id="EIT85948.1"/>
    </source>
</evidence>
<reference evidence="1 2" key="1">
    <citation type="journal article" date="2012" name="J. Bacteriol.">
        <title>Genome of Bacillus macauensis ZFHKF-1, a Long-Chain-Forming Bacterium.</title>
        <authorList>
            <person name="Cai L."/>
            <person name="Zhang T."/>
        </authorList>
    </citation>
    <scope>NUCLEOTIDE SEQUENCE [LARGE SCALE GENOMIC DNA]</scope>
    <source>
        <strain evidence="1 2">ZFHKF-1</strain>
    </source>
</reference>
<accession>I8UGM3</accession>
<evidence type="ECO:0000313" key="2">
    <source>
        <dbReference type="Proteomes" id="UP000004080"/>
    </source>
</evidence>
<comment type="caution">
    <text evidence="1">The sequence shown here is derived from an EMBL/GenBank/DDBJ whole genome shotgun (WGS) entry which is preliminary data.</text>
</comment>
<dbReference type="STRING" id="1196324.A374_08934"/>
<gene>
    <name evidence="1" type="ORF">A374_08934</name>
</gene>
<keyword evidence="2" id="KW-1185">Reference proteome</keyword>
<dbReference type="Proteomes" id="UP000004080">
    <property type="component" value="Unassembled WGS sequence"/>
</dbReference>
<dbReference type="EMBL" id="AKKV01000024">
    <property type="protein sequence ID" value="EIT85948.1"/>
    <property type="molecule type" value="Genomic_DNA"/>
</dbReference>
<name>I8UGM3_9BACL</name>
<sequence length="55" mass="6586">MVPYRVLLPKRIWRECSTKAEIVQAVKEYMQRYPHYIVKGVKNGFALCERRDEGE</sequence>